<dbReference type="Gene3D" id="1.20.81.30">
    <property type="entry name" value="Type II secretion system (T2SS), domain F"/>
    <property type="match status" value="2"/>
</dbReference>
<dbReference type="InterPro" id="IPR047692">
    <property type="entry name" value="T4P_ComGB"/>
</dbReference>
<evidence type="ECO:0000256" key="3">
    <source>
        <dbReference type="ARBA" id="ARBA00022475"/>
    </source>
</evidence>
<keyword evidence="6 7" id="KW-0472">Membrane</keyword>
<dbReference type="EMBL" id="JAOTPO010000006">
    <property type="protein sequence ID" value="MDE5413972.1"/>
    <property type="molecule type" value="Genomic_DNA"/>
</dbReference>
<comment type="similarity">
    <text evidence="2">Belongs to the GSP F family.</text>
</comment>
<evidence type="ECO:0000259" key="8">
    <source>
        <dbReference type="Pfam" id="PF00482"/>
    </source>
</evidence>
<evidence type="ECO:0000256" key="6">
    <source>
        <dbReference type="ARBA" id="ARBA00023136"/>
    </source>
</evidence>
<feature type="transmembrane region" description="Helical" evidence="7">
    <location>
        <begin position="154"/>
        <end position="181"/>
    </location>
</feature>
<proteinExistence type="inferred from homology"/>
<evidence type="ECO:0000256" key="5">
    <source>
        <dbReference type="ARBA" id="ARBA00022989"/>
    </source>
</evidence>
<dbReference type="InterPro" id="IPR018076">
    <property type="entry name" value="T2SS_GspF_dom"/>
</dbReference>
<dbReference type="PANTHER" id="PTHR30012">
    <property type="entry name" value="GENERAL SECRETION PATHWAY PROTEIN"/>
    <property type="match status" value="1"/>
</dbReference>
<dbReference type="PRINTS" id="PR00812">
    <property type="entry name" value="BCTERIALGSPF"/>
</dbReference>
<evidence type="ECO:0000256" key="7">
    <source>
        <dbReference type="SAM" id="Phobius"/>
    </source>
</evidence>
<evidence type="ECO:0000256" key="2">
    <source>
        <dbReference type="ARBA" id="ARBA00005745"/>
    </source>
</evidence>
<comment type="caution">
    <text evidence="9">The sequence shown here is derived from an EMBL/GenBank/DDBJ whole genome shotgun (WGS) entry which is preliminary data.</text>
</comment>
<feature type="transmembrane region" description="Helical" evidence="7">
    <location>
        <begin position="193"/>
        <end position="214"/>
    </location>
</feature>
<keyword evidence="4 7" id="KW-0812">Transmembrane</keyword>
<feature type="domain" description="Type II secretion system protein GspF" evidence="8">
    <location>
        <begin position="214"/>
        <end position="336"/>
    </location>
</feature>
<gene>
    <name evidence="9" type="primary">comGB</name>
    <name evidence="9" type="ORF">N7Z68_11325</name>
</gene>
<name>A0ABT5VF59_9BACI</name>
<dbReference type="PANTHER" id="PTHR30012:SF0">
    <property type="entry name" value="TYPE II SECRETION SYSTEM PROTEIN F-RELATED"/>
    <property type="match status" value="1"/>
</dbReference>
<reference evidence="9" key="1">
    <citation type="submission" date="2024-05" db="EMBL/GenBank/DDBJ databases">
        <title>Alkalihalobacillus sp. strain MEB203 novel alkaliphilic bacterium from Lonar Lake, India.</title>
        <authorList>
            <person name="Joshi A."/>
            <person name="Thite S."/>
            <person name="Mengade P."/>
        </authorList>
    </citation>
    <scope>NUCLEOTIDE SEQUENCE</scope>
    <source>
        <strain evidence="9">MEB 203</strain>
    </source>
</reference>
<keyword evidence="3" id="KW-1003">Cell membrane</keyword>
<dbReference type="Proteomes" id="UP001148125">
    <property type="component" value="Unassembled WGS sequence"/>
</dbReference>
<evidence type="ECO:0000313" key="9">
    <source>
        <dbReference type="EMBL" id="MDE5413972.1"/>
    </source>
</evidence>
<dbReference type="InterPro" id="IPR042094">
    <property type="entry name" value="T2SS_GspF_sf"/>
</dbReference>
<sequence length="345" mass="39539">MRWGKHVSGIKKAEILQRLGYLLQQGYSLSEGLELLQLSQKEPIKIKFSEVLKELKEGQALYKALESIKLPNDISSFIYFSEQIGGLPTGLVEAGKLYLKQEQIKEKIGKLLMYPLFLIWILFIVMTVMVTYLFPHFKSLFDTMSVDLPFVTVLFLHIIDSIPFLLLGGLVASLFGFTFYITKFRHFTPYKKMTLILKVPFVSSYVSALLTYYFCIQLSSLLKGGLSISQALNIFKEQSIILFLQDEAAWLIQRLKEGERLSDLLSQRPFFNDELAMVIEHGQKRGALDLELLHYSEHLFVSIEEKTKKVVMVLQPSMFVIIGVIVLLMFLSILVPMFQLINSLS</sequence>
<feature type="transmembrane region" description="Helical" evidence="7">
    <location>
        <begin position="318"/>
        <end position="341"/>
    </location>
</feature>
<keyword evidence="10" id="KW-1185">Reference proteome</keyword>
<evidence type="ECO:0000313" key="10">
    <source>
        <dbReference type="Proteomes" id="UP001148125"/>
    </source>
</evidence>
<evidence type="ECO:0000256" key="4">
    <source>
        <dbReference type="ARBA" id="ARBA00022692"/>
    </source>
</evidence>
<protein>
    <submittedName>
        <fullName evidence="9">Competence type IV pilus assembly protein ComGB</fullName>
    </submittedName>
</protein>
<dbReference type="Pfam" id="PF00482">
    <property type="entry name" value="T2SSF"/>
    <property type="match status" value="2"/>
</dbReference>
<evidence type="ECO:0000256" key="1">
    <source>
        <dbReference type="ARBA" id="ARBA00004651"/>
    </source>
</evidence>
<dbReference type="InterPro" id="IPR003004">
    <property type="entry name" value="GspF/PilC"/>
</dbReference>
<comment type="subcellular location">
    <subcellularLocation>
        <location evidence="1">Cell membrane</location>
        <topology evidence="1">Multi-pass membrane protein</topology>
    </subcellularLocation>
</comment>
<feature type="transmembrane region" description="Helical" evidence="7">
    <location>
        <begin position="111"/>
        <end position="134"/>
    </location>
</feature>
<dbReference type="RefSeq" id="WP_275118581.1">
    <property type="nucleotide sequence ID" value="NZ_JAOTPO010000006.1"/>
</dbReference>
<accession>A0ABT5VF59</accession>
<organism evidence="9 10">
    <name type="scientific">Alkalihalobacterium chitinilyticum</name>
    <dbReference type="NCBI Taxonomy" id="2980103"/>
    <lineage>
        <taxon>Bacteria</taxon>
        <taxon>Bacillati</taxon>
        <taxon>Bacillota</taxon>
        <taxon>Bacilli</taxon>
        <taxon>Bacillales</taxon>
        <taxon>Bacillaceae</taxon>
        <taxon>Alkalihalobacterium</taxon>
    </lineage>
</organism>
<keyword evidence="5 7" id="KW-1133">Transmembrane helix</keyword>
<dbReference type="NCBIfam" id="NF041012">
    <property type="entry name" value="T4P_ComGB"/>
    <property type="match status" value="1"/>
</dbReference>
<feature type="domain" description="Type II secretion system protein GspF" evidence="8">
    <location>
        <begin position="16"/>
        <end position="135"/>
    </location>
</feature>